<accession>A0A1J1I6C9</accession>
<sequence length="377" mass="42347">MNYLGVLIALSTVALATCQLPPLLNPSITTASGFRAPPIFQSGSLIFEDTFQEFDMETWQHENTLAGGGNWEFQWYANNRSNSYTEDGTLHLVPTLVADEFGEGFLSSGVLNLHGGSPADQCTNPSFFGCERGGNAFNILNPIKSARVRTVNSFAFRYGTVEVRAKLPAGDWLWPAIWLMPKNNVYGTWPSSGEIDLMESRGNRRLFEGDVNVGVERSGSTLHFGPRFDVNGWPTAHFNRNQQPGYNEDFHVYRLIWTNESITFQIDNDTVGVVEAGAGFWARGGFEETGRENPWRRSNSLMAPFDQEFYLIINLAVGGVNFFPDNFVNEGTPKPWTNDSPRAQGDFWDGRNGWLPTWNMDTDDSHLQIDYVRVWAL</sequence>
<organism evidence="4 5">
    <name type="scientific">Clunio marinus</name>
    <dbReference type="NCBI Taxonomy" id="568069"/>
    <lineage>
        <taxon>Eukaryota</taxon>
        <taxon>Metazoa</taxon>
        <taxon>Ecdysozoa</taxon>
        <taxon>Arthropoda</taxon>
        <taxon>Hexapoda</taxon>
        <taxon>Insecta</taxon>
        <taxon>Pterygota</taxon>
        <taxon>Neoptera</taxon>
        <taxon>Endopterygota</taxon>
        <taxon>Diptera</taxon>
        <taxon>Nematocera</taxon>
        <taxon>Chironomoidea</taxon>
        <taxon>Chironomidae</taxon>
        <taxon>Clunio</taxon>
    </lineage>
</organism>
<evidence type="ECO:0000256" key="1">
    <source>
        <dbReference type="ARBA" id="ARBA00006865"/>
    </source>
</evidence>
<reference evidence="4 5" key="1">
    <citation type="submission" date="2015-04" db="EMBL/GenBank/DDBJ databases">
        <authorList>
            <person name="Syromyatnikov M.Y."/>
            <person name="Popov V.N."/>
        </authorList>
    </citation>
    <scope>NUCLEOTIDE SEQUENCE [LARGE SCALE GENOMIC DNA]</scope>
</reference>
<dbReference type="FunFam" id="2.60.120.200:FF:000217">
    <property type="entry name" value="Gram-negative bacteria-binding protein"/>
    <property type="match status" value="1"/>
</dbReference>
<evidence type="ECO:0000313" key="5">
    <source>
        <dbReference type="Proteomes" id="UP000183832"/>
    </source>
</evidence>
<dbReference type="Pfam" id="PF00722">
    <property type="entry name" value="Glyco_hydro_16"/>
    <property type="match status" value="1"/>
</dbReference>
<keyword evidence="5" id="KW-1185">Reference proteome</keyword>
<dbReference type="CDD" id="cd08024">
    <property type="entry name" value="GH16_CCF"/>
    <property type="match status" value="1"/>
</dbReference>
<dbReference type="EMBL" id="CVRI01000043">
    <property type="protein sequence ID" value="CRK95824.1"/>
    <property type="molecule type" value="Genomic_DNA"/>
</dbReference>
<dbReference type="GO" id="GO:0005975">
    <property type="term" value="P:carbohydrate metabolic process"/>
    <property type="evidence" value="ECO:0007669"/>
    <property type="project" value="InterPro"/>
</dbReference>
<dbReference type="PANTHER" id="PTHR10963:SF55">
    <property type="entry name" value="GLYCOSIDE HYDROLASE FAMILY 16 PROTEIN"/>
    <property type="match status" value="1"/>
</dbReference>
<evidence type="ECO:0000259" key="3">
    <source>
        <dbReference type="PROSITE" id="PS51762"/>
    </source>
</evidence>
<dbReference type="SUPFAM" id="SSF49899">
    <property type="entry name" value="Concanavalin A-like lectins/glucanases"/>
    <property type="match status" value="1"/>
</dbReference>
<feature type="signal peptide" evidence="2">
    <location>
        <begin position="1"/>
        <end position="18"/>
    </location>
</feature>
<feature type="domain" description="GH16" evidence="3">
    <location>
        <begin position="32"/>
        <end position="377"/>
    </location>
</feature>
<proteinExistence type="inferred from homology"/>
<dbReference type="PANTHER" id="PTHR10963">
    <property type="entry name" value="GLYCOSYL HYDROLASE-RELATED"/>
    <property type="match status" value="1"/>
</dbReference>
<dbReference type="InterPro" id="IPR000757">
    <property type="entry name" value="Beta-glucanase-like"/>
</dbReference>
<gene>
    <name evidence="4" type="primary">putative Beta-1</name>
    <name evidence="4" type="ORF">CLUMA_CG009276</name>
</gene>
<dbReference type="PROSITE" id="PS51762">
    <property type="entry name" value="GH16_2"/>
    <property type="match status" value="1"/>
</dbReference>
<dbReference type="STRING" id="568069.A0A1J1I6C9"/>
<feature type="chain" id="PRO_5009619102" evidence="2">
    <location>
        <begin position="19"/>
        <end position="377"/>
    </location>
</feature>
<dbReference type="InterPro" id="IPR013320">
    <property type="entry name" value="ConA-like_dom_sf"/>
</dbReference>
<dbReference type="Gene3D" id="2.60.120.200">
    <property type="match status" value="1"/>
</dbReference>
<keyword evidence="2" id="KW-0732">Signal</keyword>
<name>A0A1J1I6C9_9DIPT</name>
<comment type="similarity">
    <text evidence="1">Belongs to the glycosyl hydrolase 16 family.</text>
</comment>
<dbReference type="Proteomes" id="UP000183832">
    <property type="component" value="Unassembled WGS sequence"/>
</dbReference>
<dbReference type="GO" id="GO:0004553">
    <property type="term" value="F:hydrolase activity, hydrolyzing O-glycosyl compounds"/>
    <property type="evidence" value="ECO:0007669"/>
    <property type="project" value="InterPro"/>
</dbReference>
<evidence type="ECO:0000313" key="4">
    <source>
        <dbReference type="EMBL" id="CRK95824.1"/>
    </source>
</evidence>
<evidence type="ECO:0000256" key="2">
    <source>
        <dbReference type="SAM" id="SignalP"/>
    </source>
</evidence>
<dbReference type="AlphaFoldDB" id="A0A1J1I6C9"/>
<dbReference type="InterPro" id="IPR050546">
    <property type="entry name" value="Glycosyl_Hydrlase_16"/>
</dbReference>
<dbReference type="OrthoDB" id="4781at2759"/>
<protein>
    <submittedName>
        <fullName evidence="4">CLUMA_CG009276, isoform A</fullName>
    </submittedName>
</protein>